<dbReference type="Proteomes" id="UP000198915">
    <property type="component" value="Unassembled WGS sequence"/>
</dbReference>
<feature type="chain" id="PRO_5011664490" evidence="1">
    <location>
        <begin position="33"/>
        <end position="407"/>
    </location>
</feature>
<keyword evidence="1" id="KW-0732">Signal</keyword>
<dbReference type="EMBL" id="FORT01000001">
    <property type="protein sequence ID" value="SFI73988.1"/>
    <property type="molecule type" value="Genomic_DNA"/>
</dbReference>
<proteinExistence type="predicted"/>
<organism evidence="2 3">
    <name type="scientific">Brevibacillus centrosporus</name>
    <dbReference type="NCBI Taxonomy" id="54910"/>
    <lineage>
        <taxon>Bacteria</taxon>
        <taxon>Bacillati</taxon>
        <taxon>Bacillota</taxon>
        <taxon>Bacilli</taxon>
        <taxon>Bacillales</taxon>
        <taxon>Paenibacillaceae</taxon>
        <taxon>Brevibacillus</taxon>
    </lineage>
</organism>
<sequence>MRQKQLLTSILLSTLCLSPLILPSPALTPALAASSLYTITYKLPPNPEKYLFLNVQMVTITNPLVVALQPPYVQEDYLVDMDSGGSHWKTFQDDNLRFQSSKKGFLWNIYNFIGVLPPFYPPNTNLNELNQRIERAEPYSPEERTLRESRAQLQMNAHLQPLIDAGYVLPEEIDDGMATKEFVATVLYRMFAEVRPYHGGIDLKDSDNIAVRWAVEVGLPGYVVDSKGYLYPDMPLRMEAGPSIYAQEYPYDRLFPFISLILPGRKTATGWEYYQVKLLPGMVPAQPRTLISINGKPYDPFDYSRDVYAATQTNAYYQASKKISQYITPRFAAMLDQARKDALKPRVWDWSRDVIHHPTFSQDVAAYRKNRSSYNLSKVYQAIRKHYNLSIPQDSISNIKSVLDHVK</sequence>
<feature type="signal peptide" evidence="1">
    <location>
        <begin position="1"/>
        <end position="32"/>
    </location>
</feature>
<accession>A0A1I3KNT6</accession>
<reference evidence="3" key="1">
    <citation type="submission" date="2016-10" db="EMBL/GenBank/DDBJ databases">
        <authorList>
            <person name="Varghese N."/>
            <person name="Submissions S."/>
        </authorList>
    </citation>
    <scope>NUCLEOTIDE SEQUENCE [LARGE SCALE GENOMIC DNA]</scope>
    <source>
        <strain evidence="3">OK042</strain>
    </source>
</reference>
<protein>
    <submittedName>
        <fullName evidence="2">Uncharacterized protein</fullName>
    </submittedName>
</protein>
<evidence type="ECO:0000313" key="2">
    <source>
        <dbReference type="EMBL" id="SFI73988.1"/>
    </source>
</evidence>
<dbReference type="RefSeq" id="WP_170184431.1">
    <property type="nucleotide sequence ID" value="NZ_BJOE01000025.1"/>
</dbReference>
<evidence type="ECO:0000313" key="3">
    <source>
        <dbReference type="Proteomes" id="UP000198915"/>
    </source>
</evidence>
<evidence type="ECO:0000256" key="1">
    <source>
        <dbReference type="SAM" id="SignalP"/>
    </source>
</evidence>
<gene>
    <name evidence="2" type="ORF">SAMN05518846_10140</name>
</gene>
<keyword evidence="3" id="KW-1185">Reference proteome</keyword>
<name>A0A1I3KNT6_9BACL</name>
<dbReference type="AlphaFoldDB" id="A0A1I3KNT6"/>